<protein>
    <submittedName>
        <fullName evidence="5">Universal stress protein</fullName>
    </submittedName>
</protein>
<evidence type="ECO:0000256" key="2">
    <source>
        <dbReference type="ARBA" id="ARBA00022741"/>
    </source>
</evidence>
<dbReference type="Proteomes" id="UP000028488">
    <property type="component" value="Chromosome"/>
</dbReference>
<evidence type="ECO:0000256" key="3">
    <source>
        <dbReference type="ARBA" id="ARBA00022840"/>
    </source>
</evidence>
<feature type="domain" description="UspA" evidence="4">
    <location>
        <begin position="153"/>
        <end position="290"/>
    </location>
</feature>
<dbReference type="InterPro" id="IPR014729">
    <property type="entry name" value="Rossmann-like_a/b/a_fold"/>
</dbReference>
<dbReference type="eggNOG" id="COG0589">
    <property type="taxonomic scope" value="Bacteria"/>
</dbReference>
<dbReference type="Pfam" id="PF00582">
    <property type="entry name" value="Usp"/>
    <property type="match status" value="2"/>
</dbReference>
<dbReference type="InterPro" id="IPR006016">
    <property type="entry name" value="UspA"/>
</dbReference>
<proteinExistence type="inferred from homology"/>
<gene>
    <name evidence="5" type="ORF">EP51_31565</name>
</gene>
<accession>A0A076EZW6</accession>
<dbReference type="Gene3D" id="3.40.50.620">
    <property type="entry name" value="HUPs"/>
    <property type="match status" value="2"/>
</dbReference>
<dbReference type="GO" id="GO:0005524">
    <property type="term" value="F:ATP binding"/>
    <property type="evidence" value="ECO:0007669"/>
    <property type="project" value="UniProtKB-KW"/>
</dbReference>
<dbReference type="RefSeq" id="WP_037230767.1">
    <property type="nucleotide sequence ID" value="NZ_CP008947.1"/>
</dbReference>
<dbReference type="SUPFAM" id="SSF52402">
    <property type="entry name" value="Adenine nucleotide alpha hydrolases-like"/>
    <property type="match status" value="2"/>
</dbReference>
<feature type="domain" description="UspA" evidence="4">
    <location>
        <begin position="8"/>
        <end position="145"/>
    </location>
</feature>
<keyword evidence="3" id="KW-0067">ATP-binding</keyword>
<evidence type="ECO:0000313" key="5">
    <source>
        <dbReference type="EMBL" id="AII08924.1"/>
    </source>
</evidence>
<evidence type="ECO:0000313" key="6">
    <source>
        <dbReference type="Proteomes" id="UP000028488"/>
    </source>
</evidence>
<evidence type="ECO:0000256" key="1">
    <source>
        <dbReference type="ARBA" id="ARBA00008791"/>
    </source>
</evidence>
<comment type="similarity">
    <text evidence="1">Belongs to the universal stress protein A family.</text>
</comment>
<dbReference type="PANTHER" id="PTHR46268">
    <property type="entry name" value="STRESS RESPONSE PROTEIN NHAX"/>
    <property type="match status" value="1"/>
</dbReference>
<dbReference type="EMBL" id="CP008947">
    <property type="protein sequence ID" value="AII08924.1"/>
    <property type="molecule type" value="Genomic_DNA"/>
</dbReference>
<dbReference type="AlphaFoldDB" id="A0A076EZW6"/>
<dbReference type="InterPro" id="IPR006015">
    <property type="entry name" value="Universal_stress_UspA"/>
</dbReference>
<keyword evidence="2" id="KW-0547">Nucleotide-binding</keyword>
<dbReference type="PRINTS" id="PR01438">
    <property type="entry name" value="UNVRSLSTRESS"/>
</dbReference>
<reference evidence="5 6" key="1">
    <citation type="submission" date="2014-07" db="EMBL/GenBank/DDBJ databases">
        <title>Genome Sequence of Rhodococcus opacus Strain R7, a Biodegrader of Mono- and Polycyclic Aromatic Hydrocarbons.</title>
        <authorList>
            <person name="Di Gennaro P."/>
            <person name="Zampolli J."/>
            <person name="Presti I."/>
            <person name="Cappelletti M."/>
            <person name="D'Ursi P."/>
            <person name="Orro A."/>
            <person name="Mezzelani A."/>
            <person name="Milanesi L."/>
        </authorList>
    </citation>
    <scope>NUCLEOTIDE SEQUENCE [LARGE SCALE GENOMIC DNA]</scope>
    <source>
        <strain evidence="5 6">R7</strain>
    </source>
</reference>
<dbReference type="PANTHER" id="PTHR46268:SF27">
    <property type="entry name" value="UNIVERSAL STRESS PROTEIN RV2623"/>
    <property type="match status" value="1"/>
</dbReference>
<sequence>MSTRDRNSVVVGVDGSDTSKSAVRVAAELATERGLNLKIIHALDFAPYGFGGPYMDSGGVYEWVEASGKAILAEAQEQAFAVNPIIDVHTELSIGSSAQWLVDLSENARVVVVGASGSGAAATALLGNTAINVTSHAHCPVVVVRGDAHAGGPVVVGVDGSPTSERAISVAFQEASLRNAPLVAVHVWSDLGPKAFEDPRAAALVPQGLEEDEHAVLAESLAGWQEKYPDVRVTREVYIDNPRARLLEWSKKAQLLVVGSRGRGGFKGMLLGSTSNSLVGGAHCPVVVVRPARP</sequence>
<organism evidence="5 6">
    <name type="scientific">Rhodococcus opacus</name>
    <name type="common">Nocardia opaca</name>
    <dbReference type="NCBI Taxonomy" id="37919"/>
    <lineage>
        <taxon>Bacteria</taxon>
        <taxon>Bacillati</taxon>
        <taxon>Actinomycetota</taxon>
        <taxon>Actinomycetes</taxon>
        <taxon>Mycobacteriales</taxon>
        <taxon>Nocardiaceae</taxon>
        <taxon>Rhodococcus</taxon>
    </lineage>
</organism>
<evidence type="ECO:0000259" key="4">
    <source>
        <dbReference type="Pfam" id="PF00582"/>
    </source>
</evidence>
<name>A0A076EZW6_RHOOP</name>